<gene>
    <name evidence="2" type="ORF">BK663_12350</name>
</gene>
<dbReference type="PANTHER" id="PTHR32305:SF15">
    <property type="entry name" value="PROTEIN RHSA-RELATED"/>
    <property type="match status" value="1"/>
</dbReference>
<feature type="region of interest" description="Disordered" evidence="1">
    <location>
        <begin position="363"/>
        <end position="382"/>
    </location>
</feature>
<dbReference type="PANTHER" id="PTHR32305">
    <property type="match status" value="1"/>
</dbReference>
<dbReference type="InterPro" id="IPR050708">
    <property type="entry name" value="T6SS_VgrG/RHS"/>
</dbReference>
<sequence>MVTTHANTPAIKAFDPRGLDVRSVAYHRGDSVSTPESHITQQVHDVAGRTVLNRDPRLFLLHQDGQTAANQLNVLSLSGVVLLSENSDSGWRLGLLGEDGQNVEHWDQKRSQGRVDYNRQRRPIAVFERAQGEPEHCVARFSYADASADDAHNRRGQLIRHDDTAGTQHFTEFGLAGTPLEHSRTFVEDPSWSVDWPEAEIERDGFLEDEPAITRIHCNAAGEPIRQIDAKGNVQAFIQTCAGELQEVRLTLTGQTEEKTLVSEIQYNASGQVGRQRAGNGVISCATFRPEDGRLEHLKTYVPGQPALQYLTYEYDPVGNITCLTDAVDPTHYYRNQRIEPTNCYRYDSLYRLIEASGRQLRKVPGGPQLPEFQSAPDPGQMENYTRLYRYDEAGNLKIMQHQADSANRTERTAIAGFSNRSLPEKTNGELPDENEIAAGYDLNGNRNTLQPGQALLWDLGNRLRQVDQVVREDEPDDIEFYVYDGSGQRRRKIRQAYTGTLTRAHETRYLPGVEIRTSAEEVLHVITVEAGRSTVQVLHWEQKPASDIPQDQHRYSFTDHLQSSSVELDESAKLITWESYYPYGGTCWWAGRNKVEASYKTIRYSGQERDATGLYYYGFRYYMPWCQRWLNADPGGIADGLNLFAMVHGNPIRFVDVQGLAGFDALRAAGATLAREEPSALLASAVQHSMAAAVGPAGLAVTIGGSLAGAASGALSGYGSANWAQSRFSVEDPSSWGPTIAKAGGIALGAALGAAPSLIGHFNPVGNTAAAQQIGGLFGAGFRELTAQHFSHIGPSNPSVGRADAATTIAGVGVAGVAGTLVGYGSALVFGSSPAGIALQFIFGGSLATAGGAAGASFVRGLLGTPTLPAKGGEPSFDSAKGVVGVSSRHFFASLAQLANQAIAFIPGYADLPTESKAAVTRAVFTAIGDFRSTFMTIATPGLSAELGQTSYDVEKGNAGAGIARENVPETAPSTTVFSYVSETTDGQRRYSRSQLR</sequence>
<proteinExistence type="predicted"/>
<dbReference type="Proteomes" id="UP000284168">
    <property type="component" value="Unassembled WGS sequence"/>
</dbReference>
<evidence type="ECO:0000313" key="2">
    <source>
        <dbReference type="EMBL" id="RON26180.1"/>
    </source>
</evidence>
<name>A0A423IL63_9PSED</name>
<accession>A0A423IL63</accession>
<comment type="caution">
    <text evidence="2">The sequence shown here is derived from an EMBL/GenBank/DDBJ whole genome shotgun (WGS) entry which is preliminary data.</text>
</comment>
<evidence type="ECO:0000313" key="3">
    <source>
        <dbReference type="Proteomes" id="UP000284168"/>
    </source>
</evidence>
<dbReference type="InterPro" id="IPR022385">
    <property type="entry name" value="Rhs_assc_core"/>
</dbReference>
<dbReference type="AlphaFoldDB" id="A0A423IL63"/>
<evidence type="ECO:0000256" key="1">
    <source>
        <dbReference type="SAM" id="MobiDB-lite"/>
    </source>
</evidence>
<dbReference type="Gene3D" id="2.180.10.10">
    <property type="entry name" value="RHS repeat-associated core"/>
    <property type="match status" value="1"/>
</dbReference>
<reference evidence="2 3" key="1">
    <citation type="submission" date="2016-10" db="EMBL/GenBank/DDBJ databases">
        <title>Comparative genome analysis of multiple Pseudomonas spp. focuses on biocontrol and plant growth promoting traits.</title>
        <authorList>
            <person name="Tao X.-Y."/>
            <person name="Taylor C.G."/>
        </authorList>
    </citation>
    <scope>NUCLEOTIDE SEQUENCE [LARGE SCALE GENOMIC DNA]</scope>
    <source>
        <strain evidence="2 3">48C10</strain>
    </source>
</reference>
<dbReference type="EMBL" id="MOBN01000025">
    <property type="protein sequence ID" value="RON26180.1"/>
    <property type="molecule type" value="Genomic_DNA"/>
</dbReference>
<dbReference type="RefSeq" id="WP_123720640.1">
    <property type="nucleotide sequence ID" value="NZ_MOBN01000025.1"/>
</dbReference>
<organism evidence="2 3">
    <name type="scientific">Pseudomonas lini</name>
    <dbReference type="NCBI Taxonomy" id="163011"/>
    <lineage>
        <taxon>Bacteria</taxon>
        <taxon>Pseudomonadati</taxon>
        <taxon>Pseudomonadota</taxon>
        <taxon>Gammaproteobacteria</taxon>
        <taxon>Pseudomonadales</taxon>
        <taxon>Pseudomonadaceae</taxon>
        <taxon>Pseudomonas</taxon>
    </lineage>
</organism>
<protein>
    <submittedName>
        <fullName evidence="2">Type IV secretion protein Rhs</fullName>
    </submittedName>
</protein>
<dbReference type="NCBIfam" id="TIGR03696">
    <property type="entry name" value="Rhs_assc_core"/>
    <property type="match status" value="1"/>
</dbReference>